<keyword evidence="2" id="KW-1185">Reference proteome</keyword>
<protein>
    <submittedName>
        <fullName evidence="1">Uncharacterized protein</fullName>
    </submittedName>
</protein>
<accession>A0ACC2Q7L4</accession>
<dbReference type="Proteomes" id="UP001231649">
    <property type="component" value="Chromosome 24"/>
</dbReference>
<organism evidence="1 2">
    <name type="scientific">Mythimna loreyi</name>
    <dbReference type="NCBI Taxonomy" id="667449"/>
    <lineage>
        <taxon>Eukaryota</taxon>
        <taxon>Metazoa</taxon>
        <taxon>Ecdysozoa</taxon>
        <taxon>Arthropoda</taxon>
        <taxon>Hexapoda</taxon>
        <taxon>Insecta</taxon>
        <taxon>Pterygota</taxon>
        <taxon>Neoptera</taxon>
        <taxon>Endopterygota</taxon>
        <taxon>Lepidoptera</taxon>
        <taxon>Glossata</taxon>
        <taxon>Ditrysia</taxon>
        <taxon>Noctuoidea</taxon>
        <taxon>Noctuidae</taxon>
        <taxon>Noctuinae</taxon>
        <taxon>Hadenini</taxon>
        <taxon>Mythimna</taxon>
    </lineage>
</organism>
<reference evidence="1" key="1">
    <citation type="submission" date="2023-03" db="EMBL/GenBank/DDBJ databases">
        <title>Chromosome-level genomes of two armyworms, Mythimna separata and Mythimna loreyi, provide insights into the biosynthesis and reception of sex pheromones.</title>
        <authorList>
            <person name="Zhao H."/>
        </authorList>
    </citation>
    <scope>NUCLEOTIDE SEQUENCE</scope>
    <source>
        <strain evidence="1">BeijingLab</strain>
    </source>
</reference>
<evidence type="ECO:0000313" key="1">
    <source>
        <dbReference type="EMBL" id="KAJ8709847.1"/>
    </source>
</evidence>
<gene>
    <name evidence="1" type="ORF">PYW08_009851</name>
</gene>
<comment type="caution">
    <text evidence="1">The sequence shown here is derived from an EMBL/GenBank/DDBJ whole genome shotgun (WGS) entry which is preliminary data.</text>
</comment>
<dbReference type="EMBL" id="CM056800">
    <property type="protein sequence ID" value="KAJ8709847.1"/>
    <property type="molecule type" value="Genomic_DNA"/>
</dbReference>
<name>A0ACC2Q7L4_9NEOP</name>
<proteinExistence type="predicted"/>
<sequence>MTASCEICNFTLYRMSSILSKNVILYGQLDYYCLVCDGNFTTEDAALSHILDVLHKEALKKCGYLEKLKNHLIRKCKGIYFCEPCSLTFPTLTKVELHIDEETHISARNKINPFIREKNQIIAFNRFIISVDAWNGCIEDTCVLCNTEFDDAAEHMAIRDHVLKLIRSEVIVDEDNSTVYRTIDDRSKQCLTCNAIIASDIESHFATAAHKEAYKLYDETNGAAQTATVTQNGHVQVPQTATSTQNGHVQVNGEKKEDKNAIKDVKESTDEKVKVEKKEDKNANKVGKKSSTAKEVNGEKKEEKNANKDVKESTGKEVEKDSKKEEVKKEDTKPPGEKKVKRKFKRSANKENAKELDKLYCKNLGAENYITGEYGSRWCILCEWLLDEPSEVHIRRKHHQNLLKIHNERLEEIDNNSSKDEESIPHDAVEKFQKNNVNIDLINETAFCKKCSKNIDFNTEAIEAHIEEHKKTPIKKSPETLSSGIKSDGTNKTTLYTKPVLLEKQKRSPKAVSVGEYAKQHGFTHNVADCSYYCRPCSRRLNTTLDDLQKHVASKIHMENTKQSSKTRSDIAPVKEPLFSFIKTFELVDTLNDGNIIIINDKFWLNSFGFFLIARKNERIFCHGCHIDLNEDNVVQHIIVTDYHRQIVEKCLLITSLENEFIREIKLDVYHCGYCNKTENDWDDIVDHIAMAEHKKEKAKAEASLSRHRPNLYHRRSLKEIDDMIQQFVLRNP</sequence>
<evidence type="ECO:0000313" key="2">
    <source>
        <dbReference type="Proteomes" id="UP001231649"/>
    </source>
</evidence>